<evidence type="ECO:0000256" key="1">
    <source>
        <dbReference type="SAM" id="MobiDB-lite"/>
    </source>
</evidence>
<dbReference type="RefSeq" id="XP_018129613.1">
    <property type="nucleotide sequence ID" value="XM_018275473.1"/>
</dbReference>
<keyword evidence="4" id="KW-1185">Reference proteome</keyword>
<dbReference type="InterPro" id="IPR053858">
    <property type="entry name" value="Arb2_dom"/>
</dbReference>
<feature type="domain" description="Arb2" evidence="2">
    <location>
        <begin position="15"/>
        <end position="290"/>
    </location>
</feature>
<proteinExistence type="predicted"/>
<dbReference type="Pfam" id="PF22749">
    <property type="entry name" value="Arb2"/>
    <property type="match status" value="1"/>
</dbReference>
<reference evidence="4" key="2">
    <citation type="journal article" date="2018" name="Nat. Commun.">
        <title>Extreme sensitivity to ultraviolet light in the fungal pathogen causing white-nose syndrome of bats.</title>
        <authorList>
            <person name="Palmer J.M."/>
            <person name="Drees K.P."/>
            <person name="Foster J.T."/>
            <person name="Lindner D.L."/>
        </authorList>
    </citation>
    <scope>NUCLEOTIDE SEQUENCE [LARGE SCALE GENOMIC DNA]</scope>
    <source>
        <strain evidence="4">UAMH 10579</strain>
    </source>
</reference>
<dbReference type="EMBL" id="KV460232">
    <property type="protein sequence ID" value="OBT95880.1"/>
    <property type="molecule type" value="Genomic_DNA"/>
</dbReference>
<dbReference type="GeneID" id="28839403"/>
<dbReference type="PANTHER" id="PTHR21357">
    <property type="entry name" value="FAM172 FAMILY PROTEIN HOMOLOG CG10038"/>
    <property type="match status" value="1"/>
</dbReference>
<dbReference type="GO" id="GO:0031048">
    <property type="term" value="P:regulatory ncRNA-mediated heterochromatin formation"/>
    <property type="evidence" value="ECO:0007669"/>
    <property type="project" value="TreeGrafter"/>
</dbReference>
<feature type="compositionally biased region" description="Basic and acidic residues" evidence="1">
    <location>
        <begin position="434"/>
        <end position="450"/>
    </location>
</feature>
<organism evidence="3 4">
    <name type="scientific">Pseudogymnoascus verrucosus</name>
    <dbReference type="NCBI Taxonomy" id="342668"/>
    <lineage>
        <taxon>Eukaryota</taxon>
        <taxon>Fungi</taxon>
        <taxon>Dikarya</taxon>
        <taxon>Ascomycota</taxon>
        <taxon>Pezizomycotina</taxon>
        <taxon>Leotiomycetes</taxon>
        <taxon>Thelebolales</taxon>
        <taxon>Thelebolaceae</taxon>
        <taxon>Pseudogymnoascus</taxon>
    </lineage>
</organism>
<protein>
    <recommendedName>
        <fullName evidence="2">Arb2 domain-containing protein</fullName>
    </recommendedName>
</protein>
<feature type="compositionally biased region" description="Polar residues" evidence="1">
    <location>
        <begin position="412"/>
        <end position="426"/>
    </location>
</feature>
<evidence type="ECO:0000313" key="4">
    <source>
        <dbReference type="Proteomes" id="UP000091956"/>
    </source>
</evidence>
<feature type="compositionally biased region" description="Low complexity" evidence="1">
    <location>
        <begin position="490"/>
        <end position="520"/>
    </location>
</feature>
<reference evidence="3 4" key="1">
    <citation type="submission" date="2016-03" db="EMBL/GenBank/DDBJ databases">
        <title>Comparative genomics of Pseudogymnoascus destructans, the fungus causing white-nose syndrome of bats.</title>
        <authorList>
            <person name="Palmer J.M."/>
            <person name="Drees K.P."/>
            <person name="Foster J.T."/>
            <person name="Lindner D.L."/>
        </authorList>
    </citation>
    <scope>NUCLEOTIDE SEQUENCE [LARGE SCALE GENOMIC DNA]</scope>
    <source>
        <strain evidence="3 4">UAMH 10579</strain>
    </source>
</reference>
<dbReference type="Proteomes" id="UP000091956">
    <property type="component" value="Unassembled WGS sequence"/>
</dbReference>
<feature type="compositionally biased region" description="Basic and acidic residues" evidence="1">
    <location>
        <begin position="402"/>
        <end position="411"/>
    </location>
</feature>
<feature type="region of interest" description="Disordered" evidence="1">
    <location>
        <begin position="479"/>
        <end position="545"/>
    </location>
</feature>
<accession>A0A1B8GJ60</accession>
<dbReference type="AlphaFoldDB" id="A0A1B8GJ60"/>
<feature type="region of interest" description="Disordered" evidence="1">
    <location>
        <begin position="390"/>
        <end position="464"/>
    </location>
</feature>
<dbReference type="InterPro" id="IPR048263">
    <property type="entry name" value="Arb2"/>
</dbReference>
<sequence length="573" mass="62846">MFRLLPHGLPKDPEYPTDLKQLGYFVNDDDEIRSIENPKYYFKYFINRTERYNERQRESMNTAIREIVSSRLAAEGMQTHLLPLGVATSAPHIPILASTHTSTTPRTLLLLGDSVQDLGILALRIIGGHGGINAGSCVDFVKYVHNQAGRPAVILANCGKLRWNRRQGKAMTRVSWDSQTRESAVHDAPLYEPAVNTVEGNRDQKAHISYLLSTVVPALCKEGGKLDVIAIADSARYVCEVLDENWEQLGGRMQSLACVFPFHDSKVNQDSGFKTFLLERSRGYIMSESPPGMGVFGPDGGREAWQWGYGMNVYGLPVEVAEESVFPRHFKGIVDWMTEVAGVEGYVNEMVVEVDVEGVEEVEGEGWGEELVGAEIWETEAGRRQLRGEVDGVNESEVEAQQVKDEAEKDTPQPQEENTKEVTIQPENAAPAHTEGKVDAQKQAKEKAEKGIIPPQPSTTNDRTAQTLAGATAKLHLLGYDGASDDRPSSTRTSNTTSSTSASISSTSISSNSSTSTAIPPERMERLPSYVETDEGEPQVKLSREERAAILQITVLSSPVRGKEGGKGEGEGK</sequence>
<gene>
    <name evidence="3" type="ORF">VE01_06017</name>
</gene>
<evidence type="ECO:0000259" key="2">
    <source>
        <dbReference type="Pfam" id="PF22749"/>
    </source>
</evidence>
<dbReference type="STRING" id="342668.A0A1B8GJ60"/>
<dbReference type="GO" id="GO:0005634">
    <property type="term" value="C:nucleus"/>
    <property type="evidence" value="ECO:0007669"/>
    <property type="project" value="TreeGrafter"/>
</dbReference>
<name>A0A1B8GJ60_9PEZI</name>
<dbReference type="GO" id="GO:0035197">
    <property type="term" value="F:siRNA binding"/>
    <property type="evidence" value="ECO:0007669"/>
    <property type="project" value="TreeGrafter"/>
</dbReference>
<evidence type="ECO:0000313" key="3">
    <source>
        <dbReference type="EMBL" id="OBT95880.1"/>
    </source>
</evidence>
<dbReference type="OrthoDB" id="421951at2759"/>
<dbReference type="PANTHER" id="PTHR21357:SF4">
    <property type="entry name" value="FAM172 FAMILY PROTEIN HOMOLOG CG10038"/>
    <property type="match status" value="1"/>
</dbReference>